<evidence type="ECO:0000313" key="3">
    <source>
        <dbReference type="Proteomes" id="UP001487740"/>
    </source>
</evidence>
<organism evidence="2 3">
    <name type="scientific">Scylla paramamosain</name>
    <name type="common">Mud crab</name>
    <dbReference type="NCBI Taxonomy" id="85552"/>
    <lineage>
        <taxon>Eukaryota</taxon>
        <taxon>Metazoa</taxon>
        <taxon>Ecdysozoa</taxon>
        <taxon>Arthropoda</taxon>
        <taxon>Crustacea</taxon>
        <taxon>Multicrustacea</taxon>
        <taxon>Malacostraca</taxon>
        <taxon>Eumalacostraca</taxon>
        <taxon>Eucarida</taxon>
        <taxon>Decapoda</taxon>
        <taxon>Pleocyemata</taxon>
        <taxon>Brachyura</taxon>
        <taxon>Eubrachyura</taxon>
        <taxon>Portunoidea</taxon>
        <taxon>Portunidae</taxon>
        <taxon>Portuninae</taxon>
        <taxon>Scylla</taxon>
    </lineage>
</organism>
<sequence length="182" mass="20249">MSSCENSEAKCTDTKGKLLGQVATLTSEVSRLESECSSLQDLISKLVQEKEADRDLEQLGKISSVLKRTVAVISRVGTSVCETHTSSGKVADEHLKHSEKEDQNCYCCHTATTSTDTKSPTVQRILDLRNEMESTSHLEHFSLQKFHPDGWVPVDEWAMLCFVKDGVWCCDDSCHNQVPPTE</sequence>
<dbReference type="AlphaFoldDB" id="A0AAW0SPJ4"/>
<keyword evidence="3" id="KW-1185">Reference proteome</keyword>
<accession>A0AAW0SPJ4</accession>
<dbReference type="Proteomes" id="UP001487740">
    <property type="component" value="Unassembled WGS sequence"/>
</dbReference>
<evidence type="ECO:0000313" key="2">
    <source>
        <dbReference type="EMBL" id="KAK8376839.1"/>
    </source>
</evidence>
<protein>
    <submittedName>
        <fullName evidence="2">Uncharacterized protein</fullName>
    </submittedName>
</protein>
<gene>
    <name evidence="2" type="ORF">O3P69_010042</name>
</gene>
<reference evidence="2 3" key="1">
    <citation type="submission" date="2023-03" db="EMBL/GenBank/DDBJ databases">
        <title>High-quality genome of Scylla paramamosain provides insights in environmental adaptation.</title>
        <authorList>
            <person name="Zhang L."/>
        </authorList>
    </citation>
    <scope>NUCLEOTIDE SEQUENCE [LARGE SCALE GENOMIC DNA]</scope>
    <source>
        <strain evidence="2">LZ_2023a</strain>
        <tissue evidence="2">Muscle</tissue>
    </source>
</reference>
<dbReference type="EMBL" id="JARAKH010000048">
    <property type="protein sequence ID" value="KAK8376839.1"/>
    <property type="molecule type" value="Genomic_DNA"/>
</dbReference>
<name>A0AAW0SPJ4_SCYPA</name>
<comment type="caution">
    <text evidence="2">The sequence shown here is derived from an EMBL/GenBank/DDBJ whole genome shotgun (WGS) entry which is preliminary data.</text>
</comment>
<proteinExistence type="predicted"/>
<keyword evidence="1" id="KW-0175">Coiled coil</keyword>
<evidence type="ECO:0000256" key="1">
    <source>
        <dbReference type="SAM" id="Coils"/>
    </source>
</evidence>
<feature type="coiled-coil region" evidence="1">
    <location>
        <begin position="22"/>
        <end position="49"/>
    </location>
</feature>